<dbReference type="Proteomes" id="UP000094578">
    <property type="component" value="Unassembled WGS sequence"/>
</dbReference>
<evidence type="ECO:0000256" key="1">
    <source>
        <dbReference type="SAM" id="Phobius"/>
    </source>
</evidence>
<evidence type="ECO:0000313" key="4">
    <source>
        <dbReference type="Proteomes" id="UP000094578"/>
    </source>
</evidence>
<name>A0A1E3L4N7_9BACL</name>
<dbReference type="AlphaFoldDB" id="A0A1E3L4N7"/>
<evidence type="ECO:0000259" key="2">
    <source>
        <dbReference type="Pfam" id="PF16982"/>
    </source>
</evidence>
<dbReference type="EMBL" id="MDER01000034">
    <property type="protein sequence ID" value="ODP28749.1"/>
    <property type="molecule type" value="Genomic_DNA"/>
</dbReference>
<keyword evidence="1" id="KW-1133">Transmembrane helix</keyword>
<dbReference type="STRING" id="1886670.PTI45_01725"/>
<organism evidence="3 4">
    <name type="scientific">Paenibacillus nuruki</name>
    <dbReference type="NCBI Taxonomy" id="1886670"/>
    <lineage>
        <taxon>Bacteria</taxon>
        <taxon>Bacillati</taxon>
        <taxon>Bacillota</taxon>
        <taxon>Bacilli</taxon>
        <taxon>Bacillales</taxon>
        <taxon>Paenibacillaceae</taxon>
        <taxon>Paenibacillus</taxon>
    </lineage>
</organism>
<dbReference type="RefSeq" id="WP_083243428.1">
    <property type="nucleotide sequence ID" value="NZ_MDER01000034.1"/>
</dbReference>
<feature type="domain" description="Putative Flagellin Flp1-like" evidence="2">
    <location>
        <begin position="14"/>
        <end position="61"/>
    </location>
</feature>
<accession>A0A1E3L4N7</accession>
<keyword evidence="1" id="KW-0472">Membrane</keyword>
<gene>
    <name evidence="3" type="ORF">PTI45_01725</name>
</gene>
<evidence type="ECO:0000313" key="3">
    <source>
        <dbReference type="EMBL" id="ODP28749.1"/>
    </source>
</evidence>
<comment type="caution">
    <text evidence="3">The sequence shown here is derived from an EMBL/GenBank/DDBJ whole genome shotgun (WGS) entry which is preliminary data.</text>
</comment>
<sequence>MTNLIKGSWGAVQNFWSNEEGIGTLEMILIVAVIVTLALLFKTSITKIVENTIKYMETKSAEFTK</sequence>
<protein>
    <recommendedName>
        <fullName evidence="2">Putative Flagellin Flp1-like domain-containing protein</fullName>
    </recommendedName>
</protein>
<reference evidence="3 4" key="1">
    <citation type="submission" date="2016-08" db="EMBL/GenBank/DDBJ databases">
        <title>Genome sequencing of Paenibacillus sp. TI45-13ar, isolated from Korean traditional nuruk.</title>
        <authorList>
            <person name="Kim S.-J."/>
        </authorList>
    </citation>
    <scope>NUCLEOTIDE SEQUENCE [LARGE SCALE GENOMIC DNA]</scope>
    <source>
        <strain evidence="3 4">TI45-13ar</strain>
    </source>
</reference>
<proteinExistence type="predicted"/>
<keyword evidence="1" id="KW-0812">Transmembrane</keyword>
<dbReference type="InterPro" id="IPR031564">
    <property type="entry name" value="Flp1-like"/>
</dbReference>
<keyword evidence="4" id="KW-1185">Reference proteome</keyword>
<feature type="transmembrane region" description="Helical" evidence="1">
    <location>
        <begin position="22"/>
        <end position="41"/>
    </location>
</feature>
<dbReference type="Pfam" id="PF16982">
    <property type="entry name" value="Flp1_like"/>
    <property type="match status" value="1"/>
</dbReference>